<dbReference type="Pfam" id="PF00092">
    <property type="entry name" value="VWA"/>
    <property type="match status" value="3"/>
</dbReference>
<dbReference type="InterPro" id="IPR008160">
    <property type="entry name" value="Collagen"/>
</dbReference>
<evidence type="ECO:0000259" key="15">
    <source>
        <dbReference type="PROSITE" id="PS50234"/>
    </source>
</evidence>
<evidence type="ECO:0000256" key="9">
    <source>
        <dbReference type="ARBA" id="ARBA00023278"/>
    </source>
</evidence>
<keyword evidence="8" id="KW-0325">Glycoprotein</keyword>
<feature type="domain" description="VWFA" evidence="15">
    <location>
        <begin position="769"/>
        <end position="951"/>
    </location>
</feature>
<dbReference type="FunFam" id="3.40.50.410:FF:000052">
    <property type="entry name" value="collagen alpha-2(VI) chain isoform X1"/>
    <property type="match status" value="1"/>
</dbReference>
<feature type="region of interest" description="Disordered" evidence="13">
    <location>
        <begin position="428"/>
        <end position="526"/>
    </location>
</feature>
<accession>A0A672FDM9</accession>
<comment type="function">
    <text evidence="10">Collagen VI acts as a cell-binding protein.</text>
</comment>
<evidence type="ECO:0000256" key="6">
    <source>
        <dbReference type="ARBA" id="ARBA00022889"/>
    </source>
</evidence>
<comment type="subcellular location">
    <subcellularLocation>
        <location evidence="1">Secreted</location>
        <location evidence="1">Extracellular space</location>
        <location evidence="1">Extracellular matrix</location>
    </subcellularLocation>
</comment>
<keyword evidence="4 14" id="KW-0732">Signal</keyword>
<dbReference type="InterPro" id="IPR036465">
    <property type="entry name" value="vWFA_dom_sf"/>
</dbReference>
<dbReference type="FunFam" id="3.40.50.410:FF:000026">
    <property type="entry name" value="Collagen, type VI, alpha 1"/>
    <property type="match status" value="1"/>
</dbReference>
<dbReference type="SMART" id="SM00327">
    <property type="entry name" value="VWA"/>
    <property type="match status" value="3"/>
</dbReference>
<feature type="compositionally biased region" description="Basic and acidic residues" evidence="13">
    <location>
        <begin position="509"/>
        <end position="518"/>
    </location>
</feature>
<evidence type="ECO:0000256" key="11">
    <source>
        <dbReference type="ARBA" id="ARBA00044000"/>
    </source>
</evidence>
<evidence type="ECO:0000256" key="4">
    <source>
        <dbReference type="ARBA" id="ARBA00022729"/>
    </source>
</evidence>
<dbReference type="AlphaFoldDB" id="A0A672FDM9"/>
<keyword evidence="6" id="KW-0130">Cell adhesion</keyword>
<evidence type="ECO:0000313" key="17">
    <source>
        <dbReference type="Proteomes" id="UP000472267"/>
    </source>
</evidence>
<keyword evidence="9" id="KW-0379">Hydroxylation</keyword>
<keyword evidence="7" id="KW-0176">Collagen</keyword>
<keyword evidence="2" id="KW-0964">Secreted</keyword>
<dbReference type="PANTHER" id="PTHR22588">
    <property type="entry name" value="VWFA DOMAIN-CONTAINING PROTEIN"/>
    <property type="match status" value="1"/>
</dbReference>
<evidence type="ECO:0000256" key="7">
    <source>
        <dbReference type="ARBA" id="ARBA00023119"/>
    </source>
</evidence>
<evidence type="ECO:0000313" key="16">
    <source>
        <dbReference type="Ensembl" id="ENSSFAP00005004941.1"/>
    </source>
</evidence>
<reference evidence="16" key="1">
    <citation type="submission" date="2019-06" db="EMBL/GenBank/DDBJ databases">
        <authorList>
            <consortium name="Wellcome Sanger Institute Data Sharing"/>
        </authorList>
    </citation>
    <scope>NUCLEOTIDE SEQUENCE [LARGE SCALE GENOMIC DNA]</scope>
</reference>
<reference evidence="16" key="3">
    <citation type="submission" date="2025-09" db="UniProtKB">
        <authorList>
            <consortium name="Ensembl"/>
        </authorList>
    </citation>
    <scope>IDENTIFICATION</scope>
</reference>
<dbReference type="Proteomes" id="UP000472267">
    <property type="component" value="Chromosome 18"/>
</dbReference>
<feature type="compositionally biased region" description="Basic and acidic residues" evidence="13">
    <location>
        <begin position="465"/>
        <end position="485"/>
    </location>
</feature>
<dbReference type="CDD" id="cd01450">
    <property type="entry name" value="vWFA_subfamily_ECM"/>
    <property type="match status" value="1"/>
</dbReference>
<dbReference type="GO" id="GO:0007155">
    <property type="term" value="P:cell adhesion"/>
    <property type="evidence" value="ECO:0007669"/>
    <property type="project" value="UniProtKB-KW"/>
</dbReference>
<evidence type="ECO:0000256" key="1">
    <source>
        <dbReference type="ARBA" id="ARBA00004498"/>
    </source>
</evidence>
<dbReference type="SUPFAM" id="SSF53300">
    <property type="entry name" value="vWA-like"/>
    <property type="match status" value="3"/>
</dbReference>
<evidence type="ECO:0000256" key="8">
    <source>
        <dbReference type="ARBA" id="ARBA00023180"/>
    </source>
</evidence>
<evidence type="ECO:0000256" key="5">
    <source>
        <dbReference type="ARBA" id="ARBA00022737"/>
    </source>
</evidence>
<keyword evidence="3" id="KW-0272">Extracellular matrix</keyword>
<evidence type="ECO:0000256" key="12">
    <source>
        <dbReference type="ARBA" id="ARBA00070549"/>
    </source>
</evidence>
<dbReference type="PRINTS" id="PR00453">
    <property type="entry name" value="VWFADOMAIN"/>
</dbReference>
<feature type="compositionally biased region" description="Basic and acidic residues" evidence="13">
    <location>
        <begin position="260"/>
        <end position="276"/>
    </location>
</feature>
<feature type="region of interest" description="Disordered" evidence="13">
    <location>
        <begin position="247"/>
        <end position="400"/>
    </location>
</feature>
<evidence type="ECO:0000256" key="14">
    <source>
        <dbReference type="SAM" id="SignalP"/>
    </source>
</evidence>
<sequence length="956" mass="101717">RKMLGLEVVVLCLLLGALTHGQKPECNSKCQPIPNLYFTIDTSETIALQEPPPGALVNSIKVPHFSISHLNSHEAALDLLTVGLVRIRWNIGGLHFSQTQEVFSRMASKSEFITGLRGINYLGKGTYIDCALKAMTEEMLRSPSYPSALRFAVVITDGHVTGNPCGGIKVAAEEARDKGIRMFVVAASENIEETGLREIANSPVTVYRREFKAVDLRQGRVPVIDTVTIDRIIKTICYKVSCLETQGADGPKGHRGQKGAKGDSGDPGPKGERGRPGDPGIEGPIGQPGIKGEPGLKGEKGVAGVHGRNGTDGQKGKIGRIGAPGCKGDPGDRGPDGHPGDVGERGPPGTEGEKGDPGRPGRPGPLGSAGDPGPKGERGSPGSPGLPGQKGNPVSLPTTAKSFEGHNLLASKPSGDVQLDLALFVLQGTRGDPGDAGPRGEPGPPGPKGDLGRPGFSYPGARGPSGDRGEKGNRGPRGSRGDCGQKGEPGVKGTPGEPGPAGEPGLRGPRGEPGREGDPGPEGDPGLTECDVMNYIRETCGCCDCEKRCGAQDIVFVIDSSESVGLTNFTLEKNFVINTINRLGSFAKDPQSETGTRVGVVQYSHNGTFQAIRLNDSKIDSLSAFKEAVKRLEWIAGGTFTPSALKYAYDNLIRDSRRQKAHVTVVVITDGRFDPRDNDKLLTYLCRVDVSAIGIGDMFAQVEENESLKSIACQKQGRVMGMRRFADLVAEEFIDKIETVLCPEPTIVCPDLPCKSEPAVASCVERPVDVVFLLDGSERMGLENHRRAKEFIENVARRLLLASGPNDDRNARLALLQYGSPTEQKVEFPLSHEINVISDSLAAVNYMDSSSALGSAIIYAVNNLVFQGNGRGARRSAEVSFVFITDGITASEQLDEGVDAMKRAGGVPTVIAMGSDTDDEVLRKITLGDTSAIFKGDSYMMLNKPAFFERFIRWIC</sequence>
<feature type="compositionally biased region" description="Basic and acidic residues" evidence="13">
    <location>
        <begin position="329"/>
        <end position="344"/>
    </location>
</feature>
<feature type="domain" description="VWFA" evidence="15">
    <location>
        <begin position="35"/>
        <end position="232"/>
    </location>
</feature>
<reference evidence="16" key="2">
    <citation type="submission" date="2025-08" db="UniProtKB">
        <authorList>
            <consortium name="Ensembl"/>
        </authorList>
    </citation>
    <scope>IDENTIFICATION</scope>
</reference>
<dbReference type="FunFam" id="3.40.50.410:FF:000027">
    <property type="entry name" value="collagen alpha-2(VI) chain isoform X1"/>
    <property type="match status" value="1"/>
</dbReference>
<evidence type="ECO:0000256" key="2">
    <source>
        <dbReference type="ARBA" id="ARBA00022525"/>
    </source>
</evidence>
<evidence type="ECO:0000256" key="10">
    <source>
        <dbReference type="ARBA" id="ARBA00043858"/>
    </source>
</evidence>
<name>A0A672FDM9_SALFA</name>
<feature type="domain" description="VWFA" evidence="15">
    <location>
        <begin position="553"/>
        <end position="737"/>
    </location>
</feature>
<dbReference type="InterPro" id="IPR002035">
    <property type="entry name" value="VWF_A"/>
</dbReference>
<feature type="compositionally biased region" description="Low complexity" evidence="13">
    <location>
        <begin position="278"/>
        <end position="293"/>
    </location>
</feature>
<feature type="chain" id="PRO_5025374595" description="Collagen alpha-2(VI) chain" evidence="14">
    <location>
        <begin position="22"/>
        <end position="956"/>
    </location>
</feature>
<dbReference type="Gene3D" id="3.40.50.410">
    <property type="entry name" value="von Willebrand factor, type A domain"/>
    <property type="match status" value="3"/>
</dbReference>
<proteinExistence type="inferred from homology"/>
<dbReference type="Pfam" id="PF01391">
    <property type="entry name" value="Collagen"/>
    <property type="match status" value="2"/>
</dbReference>
<dbReference type="GO" id="GO:0005581">
    <property type="term" value="C:collagen trimer"/>
    <property type="evidence" value="ECO:0007669"/>
    <property type="project" value="UniProtKB-KW"/>
</dbReference>
<dbReference type="InterPro" id="IPR052229">
    <property type="entry name" value="Collagen-VI/PIF"/>
</dbReference>
<evidence type="ECO:0000256" key="3">
    <source>
        <dbReference type="ARBA" id="ARBA00022530"/>
    </source>
</evidence>
<gene>
    <name evidence="16" type="primary">col6a2</name>
</gene>
<dbReference type="Ensembl" id="ENSSFAT00005005239.1">
    <property type="protein sequence ID" value="ENSSFAP00005004941.1"/>
    <property type="gene ID" value="ENSSFAG00005001273.1"/>
</dbReference>
<dbReference type="PANTHER" id="PTHR22588:SF15">
    <property type="entry name" value="VWFA DOMAIN-CONTAINING PROTEIN"/>
    <property type="match status" value="1"/>
</dbReference>
<organism evidence="16 17">
    <name type="scientific">Salarias fasciatus</name>
    <name type="common">Jewelled blenny</name>
    <name type="synonym">Blennius fasciatus</name>
    <dbReference type="NCBI Taxonomy" id="181472"/>
    <lineage>
        <taxon>Eukaryota</taxon>
        <taxon>Metazoa</taxon>
        <taxon>Chordata</taxon>
        <taxon>Craniata</taxon>
        <taxon>Vertebrata</taxon>
        <taxon>Euteleostomi</taxon>
        <taxon>Actinopterygii</taxon>
        <taxon>Neopterygii</taxon>
        <taxon>Teleostei</taxon>
        <taxon>Neoteleostei</taxon>
        <taxon>Acanthomorphata</taxon>
        <taxon>Ovalentaria</taxon>
        <taxon>Blenniimorphae</taxon>
        <taxon>Blenniiformes</taxon>
        <taxon>Blennioidei</taxon>
        <taxon>Blenniidae</taxon>
        <taxon>Salariinae</taxon>
        <taxon>Salarias</taxon>
    </lineage>
</organism>
<comment type="similarity">
    <text evidence="11">Belongs to the type VI collagen family.</text>
</comment>
<protein>
    <recommendedName>
        <fullName evidence="12">Collagen alpha-2(VI) chain</fullName>
    </recommendedName>
</protein>
<keyword evidence="5" id="KW-0677">Repeat</keyword>
<evidence type="ECO:0000256" key="13">
    <source>
        <dbReference type="SAM" id="MobiDB-lite"/>
    </source>
</evidence>
<feature type="signal peptide" evidence="14">
    <location>
        <begin position="1"/>
        <end position="21"/>
    </location>
</feature>
<dbReference type="PROSITE" id="PS50234">
    <property type="entry name" value="VWFA"/>
    <property type="match status" value="3"/>
</dbReference>
<keyword evidence="17" id="KW-1185">Reference proteome</keyword>